<dbReference type="HOGENOM" id="CLU_2426132_0_0_11"/>
<protein>
    <submittedName>
        <fullName evidence="2">Uncharacterized protein</fullName>
    </submittedName>
</protein>
<dbReference type="KEGG" id="tpr:Tpau_0836"/>
<gene>
    <name evidence="2" type="ordered locus">Tpau_0836</name>
</gene>
<name>D5UTW8_TSUPD</name>
<dbReference type="STRING" id="521096.Tpau_0836"/>
<evidence type="ECO:0000256" key="1">
    <source>
        <dbReference type="SAM" id="Phobius"/>
    </source>
</evidence>
<feature type="transmembrane region" description="Helical" evidence="1">
    <location>
        <begin position="35"/>
        <end position="57"/>
    </location>
</feature>
<proteinExistence type="predicted"/>
<reference evidence="2 3" key="2">
    <citation type="journal article" date="2011" name="Stand. Genomic Sci.">
        <title>Complete genome sequence of Tsukamurella paurometabola type strain (no. 33).</title>
        <authorList>
            <person name="Munk A.C."/>
            <person name="Lapidus A."/>
            <person name="Lucas S."/>
            <person name="Nolan M."/>
            <person name="Tice H."/>
            <person name="Cheng J.F."/>
            <person name="Del Rio T.G."/>
            <person name="Goodwin L."/>
            <person name="Pitluck S."/>
            <person name="Liolios K."/>
            <person name="Huntemann M."/>
            <person name="Ivanova N."/>
            <person name="Mavromatis K."/>
            <person name="Mikhailova N."/>
            <person name="Pati A."/>
            <person name="Chen A."/>
            <person name="Palaniappan K."/>
            <person name="Tapia R."/>
            <person name="Han C."/>
            <person name="Land M."/>
            <person name="Hauser L."/>
            <person name="Chang Y.J."/>
            <person name="Jeffries C.D."/>
            <person name="Brettin T."/>
            <person name="Yasawong M."/>
            <person name="Brambilla E.M."/>
            <person name="Rohde M."/>
            <person name="Sikorski J."/>
            <person name="Goker M."/>
            <person name="Detter J.C."/>
            <person name="Woyke T."/>
            <person name="Bristow J."/>
            <person name="Eisen J.A."/>
            <person name="Markowitz V."/>
            <person name="Hugenholtz P."/>
            <person name="Kyrpides N.C."/>
            <person name="Klenk H.P."/>
        </authorList>
    </citation>
    <scope>NUCLEOTIDE SEQUENCE [LARGE SCALE GENOMIC DNA]</scope>
    <source>
        <strain evidence="3">ATCC 8368 / DSM 20162 / CCUG 35730 / CIP 100753 / JCM 10117 / KCTC 9821 / NBRC 16120 / NCIMB 702349 / NCTC 13040</strain>
    </source>
</reference>
<dbReference type="AlphaFoldDB" id="D5UTW8"/>
<organism evidence="2 3">
    <name type="scientific">Tsukamurella paurometabola (strain ATCC 8368 / DSM 20162 / CCUG 35730 / CIP 100753 / JCM 10117 / KCTC 9821 / NBRC 16120 / NCIMB 702349 / NCTC 13040)</name>
    <name type="common">Corynebacterium paurometabolum</name>
    <dbReference type="NCBI Taxonomy" id="521096"/>
    <lineage>
        <taxon>Bacteria</taxon>
        <taxon>Bacillati</taxon>
        <taxon>Actinomycetota</taxon>
        <taxon>Actinomycetes</taxon>
        <taxon>Mycobacteriales</taxon>
        <taxon>Tsukamurellaceae</taxon>
        <taxon>Tsukamurella</taxon>
    </lineage>
</organism>
<evidence type="ECO:0000313" key="2">
    <source>
        <dbReference type="EMBL" id="ADG77472.1"/>
    </source>
</evidence>
<sequence>MRFTVWYTGAAVAVLVALLGGPVLSALFLAVMLVNVWLGVALLALGTAGAAPVLYLYRRTPVARWFCAGGLLAVLVVWIAAGAAIANGVVG</sequence>
<reference evidence="3" key="1">
    <citation type="submission" date="2010-03" db="EMBL/GenBank/DDBJ databases">
        <title>The complete chromosome of Tsukamurella paurometabola DSM 20162.</title>
        <authorList>
            <consortium name="US DOE Joint Genome Institute (JGI-PGF)"/>
            <person name="Lucas S."/>
            <person name="Copeland A."/>
            <person name="Lapidus A."/>
            <person name="Glavina del Rio T."/>
            <person name="Dalin E."/>
            <person name="Tice H."/>
            <person name="Bruce D."/>
            <person name="Goodwin L."/>
            <person name="Pitluck S."/>
            <person name="Kyrpides N."/>
            <person name="Mavromatis K."/>
            <person name="Ivanova N."/>
            <person name="Mikhailova N."/>
            <person name="Munk A.C."/>
            <person name="Brettin T."/>
            <person name="Detter J.C."/>
            <person name="Tapia R."/>
            <person name="Han C."/>
            <person name="Larimer F."/>
            <person name="Land M."/>
            <person name="Hauser L."/>
            <person name="Markowitz V."/>
            <person name="Cheng J.-F."/>
            <person name="Hugenholtz P."/>
            <person name="Woyke T."/>
            <person name="Wu D."/>
            <person name="Jando M."/>
            <person name="Brambilla E."/>
            <person name="Klenk H.-P."/>
            <person name="Eisen J.A."/>
        </authorList>
    </citation>
    <scope>NUCLEOTIDE SEQUENCE [LARGE SCALE GENOMIC DNA]</scope>
    <source>
        <strain evidence="3">ATCC 8368 / DSM 20162 / CCUG 35730 / CIP 100753 / JCM 10117 / KCTC 9821 / NBRC 16120 / NCIMB 702349 / NCTC 13040</strain>
    </source>
</reference>
<keyword evidence="1" id="KW-1133">Transmembrane helix</keyword>
<accession>D5UTW8</accession>
<dbReference type="EMBL" id="CP001966">
    <property type="protein sequence ID" value="ADG77472.1"/>
    <property type="molecule type" value="Genomic_DNA"/>
</dbReference>
<keyword evidence="1" id="KW-0812">Transmembrane</keyword>
<feature type="transmembrane region" description="Helical" evidence="1">
    <location>
        <begin position="69"/>
        <end position="90"/>
    </location>
</feature>
<dbReference type="Pfam" id="PF10801">
    <property type="entry name" value="DUF2537"/>
    <property type="match status" value="1"/>
</dbReference>
<dbReference type="RefSeq" id="WP_013125513.1">
    <property type="nucleotide sequence ID" value="NC_014158.1"/>
</dbReference>
<keyword evidence="1" id="KW-0472">Membrane</keyword>
<dbReference type="Proteomes" id="UP000001213">
    <property type="component" value="Chromosome"/>
</dbReference>
<evidence type="ECO:0000313" key="3">
    <source>
        <dbReference type="Proteomes" id="UP000001213"/>
    </source>
</evidence>
<keyword evidence="3" id="KW-1185">Reference proteome</keyword>
<dbReference type="InterPro" id="IPR024244">
    <property type="entry name" value="DUF2537"/>
</dbReference>